<keyword evidence="4" id="KW-1185">Reference proteome</keyword>
<dbReference type="InterPro" id="IPR011528">
    <property type="entry name" value="NERD"/>
</dbReference>
<gene>
    <name evidence="3" type="ordered locus">MTBMA_c08530</name>
</gene>
<reference key="1">
    <citation type="submission" date="2009-08" db="EMBL/GenBank/DDBJ databases">
        <title>The genome sequence of Methanothermobacter marburgensis.</title>
        <authorList>
            <person name="Kaster A."/>
            <person name="Seedorf H."/>
            <person name="Goenrich M."/>
            <person name="Wiezer A."/>
            <person name="Liesegang H."/>
            <person name="Thauer R."/>
            <person name="Gottschalk G."/>
        </authorList>
    </citation>
    <scope>NUCLEOTIDE SEQUENCE</scope>
    <source>
        <strain>Marburg</strain>
    </source>
</reference>
<keyword evidence="1" id="KW-1133">Transmembrane helix</keyword>
<dbReference type="OrthoDB" id="101755at2157"/>
<proteinExistence type="predicted"/>
<dbReference type="GeneID" id="41326193"/>
<dbReference type="PROSITE" id="PS50965">
    <property type="entry name" value="NERD"/>
    <property type="match status" value="1"/>
</dbReference>
<feature type="domain" description="NERD" evidence="2">
    <location>
        <begin position="128"/>
        <end position="239"/>
    </location>
</feature>
<evidence type="ECO:0000259" key="2">
    <source>
        <dbReference type="PROSITE" id="PS50965"/>
    </source>
</evidence>
<dbReference type="PaxDb" id="79929-MTBMA_c08530"/>
<dbReference type="STRING" id="79929.MTBMA_c08530"/>
<dbReference type="PATRIC" id="fig|79929.8.peg.835"/>
<dbReference type="Pfam" id="PF08378">
    <property type="entry name" value="NERD"/>
    <property type="match status" value="1"/>
</dbReference>
<evidence type="ECO:0000256" key="1">
    <source>
        <dbReference type="SAM" id="Phobius"/>
    </source>
</evidence>
<dbReference type="RefSeq" id="WP_013295672.1">
    <property type="nucleotide sequence ID" value="NC_014408.1"/>
</dbReference>
<dbReference type="HOGENOM" id="CLU_088143_0_0_2"/>
<keyword evidence="1" id="KW-0812">Transmembrane</keyword>
<accession>D9PW50</accession>
<dbReference type="AlphaFoldDB" id="D9PW50"/>
<reference evidence="3 4" key="2">
    <citation type="journal article" date="2010" name="J. Bacteriol.">
        <title>Complete genome sequence of Methanothermobacter marburgensis, a methanoarchaeon model organism.</title>
        <authorList>
            <person name="Liesegang H."/>
            <person name="Kaster A.K."/>
            <person name="Wiezer A."/>
            <person name="Goenrich M."/>
            <person name="Wollherr A."/>
            <person name="Seedorf H."/>
            <person name="Gottschalk G."/>
            <person name="Thauer R.K."/>
        </authorList>
    </citation>
    <scope>NUCLEOTIDE SEQUENCE [LARGE SCALE GENOMIC DNA]</scope>
    <source>
        <strain evidence="4">ATCC BAA-927 / DSM 2133 / JCM 14651 / NBRC 100331 / OCM 82 / Marburg</strain>
    </source>
</reference>
<dbReference type="GeneID" id="9704561"/>
<evidence type="ECO:0000313" key="4">
    <source>
        <dbReference type="Proteomes" id="UP000000345"/>
    </source>
</evidence>
<organism evidence="3 4">
    <name type="scientific">Methanothermobacter marburgensis (strain ATCC BAA-927 / DSM 2133 / JCM 14651 / NBRC 100331 / OCM 82 / Marburg)</name>
    <name type="common">Methanobacterium thermoautotrophicum</name>
    <dbReference type="NCBI Taxonomy" id="79929"/>
    <lineage>
        <taxon>Archaea</taxon>
        <taxon>Methanobacteriati</taxon>
        <taxon>Methanobacteriota</taxon>
        <taxon>Methanomada group</taxon>
        <taxon>Methanobacteria</taxon>
        <taxon>Methanobacteriales</taxon>
        <taxon>Methanobacteriaceae</taxon>
        <taxon>Methanothermobacter</taxon>
    </lineage>
</organism>
<keyword evidence="1" id="KW-0472">Membrane</keyword>
<dbReference type="Proteomes" id="UP000000345">
    <property type="component" value="Chromosome"/>
</dbReference>
<sequence length="289" mass="33076">MAYLICENCNHYWQINSEEEFWAFHMCDECGSPLLYVKNLNEYRKITKHVPESSRKTHTHRKADNYWRLWRGGNLILIAGALMTPAGILLTVTGTTWGITPVLLGIILMALSVPLIRASERRGMGWRKGHEGELIVTNCLRRLPEGYHILNDIKLPGAYGNMDHVVVGPTGVYVIETKSYSGNYIVKGDRWFLNDELRKEEVRSPSIQAKRNAAALKEFLETRDIYVSWVNAVVAFLSASCTIMEEDEHCRILKPCHVPEHIMESRLMLGESKVKRIVDALRKHASEVW</sequence>
<evidence type="ECO:0000313" key="3">
    <source>
        <dbReference type="EMBL" id="ADL58448.1"/>
    </source>
</evidence>
<protein>
    <recommendedName>
        <fullName evidence="2">NERD domain-containing protein</fullName>
    </recommendedName>
</protein>
<feature type="transmembrane region" description="Helical" evidence="1">
    <location>
        <begin position="98"/>
        <end position="118"/>
    </location>
</feature>
<feature type="transmembrane region" description="Helical" evidence="1">
    <location>
        <begin position="69"/>
        <end position="92"/>
    </location>
</feature>
<dbReference type="KEGG" id="mmg:MTBMA_c08530"/>
<name>D9PW50_METTM</name>
<dbReference type="EMBL" id="CP001710">
    <property type="protein sequence ID" value="ADL58448.1"/>
    <property type="molecule type" value="Genomic_DNA"/>
</dbReference>